<evidence type="ECO:0000313" key="1">
    <source>
        <dbReference type="EMBL" id="KAI3758938.1"/>
    </source>
</evidence>
<proteinExistence type="predicted"/>
<protein>
    <submittedName>
        <fullName evidence="1">Uncharacterized protein</fullName>
    </submittedName>
</protein>
<dbReference type="Proteomes" id="UP001055879">
    <property type="component" value="Linkage Group LG02"/>
</dbReference>
<organism evidence="1 2">
    <name type="scientific">Arctium lappa</name>
    <name type="common">Greater burdock</name>
    <name type="synonym">Lappa major</name>
    <dbReference type="NCBI Taxonomy" id="4217"/>
    <lineage>
        <taxon>Eukaryota</taxon>
        <taxon>Viridiplantae</taxon>
        <taxon>Streptophyta</taxon>
        <taxon>Embryophyta</taxon>
        <taxon>Tracheophyta</taxon>
        <taxon>Spermatophyta</taxon>
        <taxon>Magnoliopsida</taxon>
        <taxon>eudicotyledons</taxon>
        <taxon>Gunneridae</taxon>
        <taxon>Pentapetalae</taxon>
        <taxon>asterids</taxon>
        <taxon>campanulids</taxon>
        <taxon>Asterales</taxon>
        <taxon>Asteraceae</taxon>
        <taxon>Carduoideae</taxon>
        <taxon>Cardueae</taxon>
        <taxon>Arctiinae</taxon>
        <taxon>Arctium</taxon>
    </lineage>
</organism>
<name>A0ACB9EK15_ARCLA</name>
<keyword evidence="2" id="KW-1185">Reference proteome</keyword>
<reference evidence="1 2" key="2">
    <citation type="journal article" date="2022" name="Mol. Ecol. Resour.">
        <title>The genomes of chicory, endive, great burdock and yacon provide insights into Asteraceae paleo-polyploidization history and plant inulin production.</title>
        <authorList>
            <person name="Fan W."/>
            <person name="Wang S."/>
            <person name="Wang H."/>
            <person name="Wang A."/>
            <person name="Jiang F."/>
            <person name="Liu H."/>
            <person name="Zhao H."/>
            <person name="Xu D."/>
            <person name="Zhang Y."/>
        </authorList>
    </citation>
    <scope>NUCLEOTIDE SEQUENCE [LARGE SCALE GENOMIC DNA]</scope>
    <source>
        <strain evidence="2">cv. Niubang</strain>
    </source>
</reference>
<comment type="caution">
    <text evidence="1">The sequence shown here is derived from an EMBL/GenBank/DDBJ whole genome shotgun (WGS) entry which is preliminary data.</text>
</comment>
<accession>A0ACB9EK15</accession>
<reference evidence="2" key="1">
    <citation type="journal article" date="2022" name="Mol. Ecol. Resour.">
        <title>The genomes of chicory, endive, great burdock and yacon provide insights into Asteraceae palaeo-polyploidization history and plant inulin production.</title>
        <authorList>
            <person name="Fan W."/>
            <person name="Wang S."/>
            <person name="Wang H."/>
            <person name="Wang A."/>
            <person name="Jiang F."/>
            <person name="Liu H."/>
            <person name="Zhao H."/>
            <person name="Xu D."/>
            <person name="Zhang Y."/>
        </authorList>
    </citation>
    <scope>NUCLEOTIDE SEQUENCE [LARGE SCALE GENOMIC DNA]</scope>
    <source>
        <strain evidence="2">cv. Niubang</strain>
    </source>
</reference>
<dbReference type="EMBL" id="CM042048">
    <property type="protein sequence ID" value="KAI3758938.1"/>
    <property type="molecule type" value="Genomic_DNA"/>
</dbReference>
<sequence length="124" mass="13966">MHASIYNVMPLAGVEKMVAFMKDFQLKHGKESSLFLPILAYMSKGLFQRSHLLEGSGKQEETSGSTPEILDREKLLTQQPELLQQFGIDLLPVLIQIYGSSVNAPVRHKCLSVIGKLMYFSQRI</sequence>
<evidence type="ECO:0000313" key="2">
    <source>
        <dbReference type="Proteomes" id="UP001055879"/>
    </source>
</evidence>
<gene>
    <name evidence="1" type="ORF">L6452_06511</name>
</gene>